<keyword evidence="2" id="KW-0229">DNA integration</keyword>
<evidence type="ECO:0000313" key="8">
    <source>
        <dbReference type="EMBL" id="MFC4869269.1"/>
    </source>
</evidence>
<evidence type="ECO:0000256" key="5">
    <source>
        <dbReference type="PROSITE-ProRule" id="PRU01248"/>
    </source>
</evidence>
<evidence type="ECO:0000256" key="3">
    <source>
        <dbReference type="ARBA" id="ARBA00023125"/>
    </source>
</evidence>
<name>A0ABV9SSD9_9ACTN</name>
<keyword evidence="3 5" id="KW-0238">DNA-binding</keyword>
<gene>
    <name evidence="8" type="ORF">ACFPCZ_21765</name>
</gene>
<accession>A0ABV9SSD9</accession>
<keyword evidence="4" id="KW-0233">DNA recombination</keyword>
<dbReference type="InterPro" id="IPR044068">
    <property type="entry name" value="CB"/>
</dbReference>
<evidence type="ECO:0000256" key="4">
    <source>
        <dbReference type="ARBA" id="ARBA00023172"/>
    </source>
</evidence>
<organism evidence="8 9">
    <name type="scientific">Streptomonospora arabica</name>
    <dbReference type="NCBI Taxonomy" id="412417"/>
    <lineage>
        <taxon>Bacteria</taxon>
        <taxon>Bacillati</taxon>
        <taxon>Actinomycetota</taxon>
        <taxon>Actinomycetes</taxon>
        <taxon>Streptosporangiales</taxon>
        <taxon>Nocardiopsidaceae</taxon>
        <taxon>Streptomonospora</taxon>
    </lineage>
</organism>
<evidence type="ECO:0000256" key="6">
    <source>
        <dbReference type="SAM" id="MobiDB-lite"/>
    </source>
</evidence>
<dbReference type="SUPFAM" id="SSF56349">
    <property type="entry name" value="DNA breaking-rejoining enzymes"/>
    <property type="match status" value="2"/>
</dbReference>
<proteinExistence type="inferred from homology"/>
<keyword evidence="9" id="KW-1185">Reference proteome</keyword>
<dbReference type="PANTHER" id="PTHR30629:SF2">
    <property type="entry name" value="PROPHAGE INTEGRASE INTS-RELATED"/>
    <property type="match status" value="1"/>
</dbReference>
<feature type="region of interest" description="Disordered" evidence="6">
    <location>
        <begin position="150"/>
        <end position="172"/>
    </location>
</feature>
<feature type="domain" description="Core-binding (CB)" evidence="7">
    <location>
        <begin position="58"/>
        <end position="140"/>
    </location>
</feature>
<feature type="compositionally biased region" description="Basic residues" evidence="6">
    <location>
        <begin position="153"/>
        <end position="165"/>
    </location>
</feature>
<evidence type="ECO:0000313" key="9">
    <source>
        <dbReference type="Proteomes" id="UP001595858"/>
    </source>
</evidence>
<reference evidence="9" key="1">
    <citation type="journal article" date="2019" name="Int. J. Syst. Evol. Microbiol.">
        <title>The Global Catalogue of Microorganisms (GCM) 10K type strain sequencing project: providing services to taxonomists for standard genome sequencing and annotation.</title>
        <authorList>
            <consortium name="The Broad Institute Genomics Platform"/>
            <consortium name="The Broad Institute Genome Sequencing Center for Infectious Disease"/>
            <person name="Wu L."/>
            <person name="Ma J."/>
        </authorList>
    </citation>
    <scope>NUCLEOTIDE SEQUENCE [LARGE SCALE GENOMIC DNA]</scope>
    <source>
        <strain evidence="9">CGMCC 4.7304</strain>
    </source>
</reference>
<dbReference type="Gene3D" id="1.10.150.130">
    <property type="match status" value="1"/>
</dbReference>
<dbReference type="InterPro" id="IPR010998">
    <property type="entry name" value="Integrase_recombinase_N"/>
</dbReference>
<dbReference type="InterPro" id="IPR013762">
    <property type="entry name" value="Integrase-like_cat_sf"/>
</dbReference>
<dbReference type="EMBL" id="JBHSIY010000028">
    <property type="protein sequence ID" value="MFC4869269.1"/>
    <property type="molecule type" value="Genomic_DNA"/>
</dbReference>
<dbReference type="InterPro" id="IPR011010">
    <property type="entry name" value="DNA_brk_join_enz"/>
</dbReference>
<dbReference type="Gene3D" id="1.10.443.10">
    <property type="entry name" value="Intergrase catalytic core"/>
    <property type="match status" value="1"/>
</dbReference>
<dbReference type="PROSITE" id="PS51900">
    <property type="entry name" value="CB"/>
    <property type="match status" value="1"/>
</dbReference>
<protein>
    <submittedName>
        <fullName evidence="8">Tyrosine-type recombinase/integrase</fullName>
    </submittedName>
</protein>
<evidence type="ECO:0000256" key="2">
    <source>
        <dbReference type="ARBA" id="ARBA00022908"/>
    </source>
</evidence>
<comment type="similarity">
    <text evidence="1">Belongs to the 'phage' integrase family.</text>
</comment>
<dbReference type="RefSeq" id="WP_344142926.1">
    <property type="nucleotide sequence ID" value="NZ_BAAAQI010000006.1"/>
</dbReference>
<evidence type="ECO:0000259" key="7">
    <source>
        <dbReference type="PROSITE" id="PS51900"/>
    </source>
</evidence>
<evidence type="ECO:0000256" key="1">
    <source>
        <dbReference type="ARBA" id="ARBA00008857"/>
    </source>
</evidence>
<dbReference type="InterPro" id="IPR050808">
    <property type="entry name" value="Phage_Integrase"/>
</dbReference>
<dbReference type="Proteomes" id="UP001595858">
    <property type="component" value="Unassembled WGS sequence"/>
</dbReference>
<comment type="caution">
    <text evidence="8">The sequence shown here is derived from an EMBL/GenBank/DDBJ whole genome shotgun (WGS) entry which is preliminary data.</text>
</comment>
<dbReference type="PANTHER" id="PTHR30629">
    <property type="entry name" value="PROPHAGE INTEGRASE"/>
    <property type="match status" value="1"/>
</dbReference>
<sequence>MAYAEKLVKSWRACWKGPDGKLLKLSGFDTKKSALDHANDQEADIRRRGSRANSRSHMSLEEWALDWYRALDLEPSTMERYLSWLQNHVIPRWGDWTLRDLQDADNDVARWVKDLEDAGYARNSINGIRWMLYTLCADAAARGHMSRNPAAVRRGRGRVAPKRKQRQQERAARGAIDPLTAFLIAERTAVMSGRGDEFTLTTAMFYTGVRWGEAIGLERSLLSAEALQIRWQLARHGSALQRRDPKDGSVRDVDLPPFLADLLARQARQVTHPAAVGEWCPCGEGEPKRYRHPPGIHVFAGVRGNPHWRRTGFGDQCFYPAARGVLYPTQQARRPVYVDAPPEGREIGIMDRSTRTYARPDLAVACWAPLAPGMVLHSLRHSHKTLMEELGVPSPLMDERMGHSDGSVQARYSHPTEGMRRRLVEGLQERWEATLASRARMEPHSPVGVVDGLLAPYRDCCSRSTPDESGCRRAPVRGIVA</sequence>